<proteinExistence type="predicted"/>
<evidence type="ECO:0000313" key="3">
    <source>
        <dbReference type="Proteomes" id="UP000615755"/>
    </source>
</evidence>
<sequence length="309" mass="34994">MGKSVLVVSFISSVQNGVGLLAEQMREDEDVHFEFFSKSLKSIVGDFFRIIRKGARCDTIVINYVFLCLLFAPIFRLLGKNVVFVPHEGEPLFPNRLKSEIHIIRRIIASKRLTSVCVHLANKTLCLSKLQAKALGTCDKDIIHFGTRFPLISSNEDSNLFFFPNRKHEEIKGYGLIKSCHHLMINHDEGELSYDKMVEFYTQAKVVLIPSMIETYSYCMAEAMLANCIVIVTKDVGLAYDLEERIGGGELESYGIYIVDKPEDVAKLALKHYELLITRPSRTRELALEHGLDGVSAIKKLEAFKDDKK</sequence>
<dbReference type="EMBL" id="AQGV01000012">
    <property type="protein sequence ID" value="MBE0369272.1"/>
    <property type="molecule type" value="Genomic_DNA"/>
</dbReference>
<keyword evidence="1" id="KW-1133">Transmembrane helix</keyword>
<protein>
    <recommendedName>
        <fullName evidence="4">Glycosyl transferase family 1 domain-containing protein</fullName>
    </recommendedName>
</protein>
<evidence type="ECO:0000256" key="1">
    <source>
        <dbReference type="SAM" id="Phobius"/>
    </source>
</evidence>
<dbReference type="RefSeq" id="WP_192508426.1">
    <property type="nucleotide sequence ID" value="NZ_AQGV01000012.1"/>
</dbReference>
<organism evidence="2 3">
    <name type="scientific">Pseudoalteromonas aurantia 208</name>
    <dbReference type="NCBI Taxonomy" id="1314867"/>
    <lineage>
        <taxon>Bacteria</taxon>
        <taxon>Pseudomonadati</taxon>
        <taxon>Pseudomonadota</taxon>
        <taxon>Gammaproteobacteria</taxon>
        <taxon>Alteromonadales</taxon>
        <taxon>Pseudoalteromonadaceae</taxon>
        <taxon>Pseudoalteromonas</taxon>
    </lineage>
</organism>
<feature type="transmembrane region" description="Helical" evidence="1">
    <location>
        <begin position="59"/>
        <end position="78"/>
    </location>
</feature>
<name>A0ABR9EES6_9GAMM</name>
<evidence type="ECO:0000313" key="2">
    <source>
        <dbReference type="EMBL" id="MBE0369272.1"/>
    </source>
</evidence>
<dbReference type="Proteomes" id="UP000615755">
    <property type="component" value="Unassembled WGS sequence"/>
</dbReference>
<dbReference type="Gene3D" id="3.40.50.2000">
    <property type="entry name" value="Glycogen Phosphorylase B"/>
    <property type="match status" value="1"/>
</dbReference>
<dbReference type="SUPFAM" id="SSF53756">
    <property type="entry name" value="UDP-Glycosyltransferase/glycogen phosphorylase"/>
    <property type="match status" value="1"/>
</dbReference>
<accession>A0ABR9EES6</accession>
<comment type="caution">
    <text evidence="2">The sequence shown here is derived from an EMBL/GenBank/DDBJ whole genome shotgun (WGS) entry which is preliminary data.</text>
</comment>
<gene>
    <name evidence="2" type="ORF">PAUR_a3087</name>
</gene>
<reference evidence="2 3" key="1">
    <citation type="submission" date="2015-03" db="EMBL/GenBank/DDBJ databases">
        <title>Genome sequence of Pseudoalteromonas aurantia.</title>
        <authorList>
            <person name="Xie B.-B."/>
            <person name="Rong J.-C."/>
            <person name="Qin Q.-L."/>
            <person name="Zhang Y.-Z."/>
        </authorList>
    </citation>
    <scope>NUCLEOTIDE SEQUENCE [LARGE SCALE GENOMIC DNA]</scope>
    <source>
        <strain evidence="2 3">208</strain>
    </source>
</reference>
<keyword evidence="1" id="KW-0472">Membrane</keyword>
<keyword evidence="3" id="KW-1185">Reference proteome</keyword>
<keyword evidence="1" id="KW-0812">Transmembrane</keyword>
<evidence type="ECO:0008006" key="4">
    <source>
        <dbReference type="Google" id="ProtNLM"/>
    </source>
</evidence>